<evidence type="ECO:0000313" key="2">
    <source>
        <dbReference type="Proteomes" id="UP001209878"/>
    </source>
</evidence>
<dbReference type="EMBL" id="JAODUO010000052">
    <property type="protein sequence ID" value="KAK2191507.1"/>
    <property type="molecule type" value="Genomic_DNA"/>
</dbReference>
<evidence type="ECO:0000313" key="1">
    <source>
        <dbReference type="EMBL" id="KAK2191507.1"/>
    </source>
</evidence>
<keyword evidence="2" id="KW-1185">Reference proteome</keyword>
<organism evidence="1 2">
    <name type="scientific">Ridgeia piscesae</name>
    <name type="common">Tubeworm</name>
    <dbReference type="NCBI Taxonomy" id="27915"/>
    <lineage>
        <taxon>Eukaryota</taxon>
        <taxon>Metazoa</taxon>
        <taxon>Spiralia</taxon>
        <taxon>Lophotrochozoa</taxon>
        <taxon>Annelida</taxon>
        <taxon>Polychaeta</taxon>
        <taxon>Sedentaria</taxon>
        <taxon>Canalipalpata</taxon>
        <taxon>Sabellida</taxon>
        <taxon>Siboglinidae</taxon>
        <taxon>Ridgeia</taxon>
    </lineage>
</organism>
<proteinExistence type="predicted"/>
<sequence>MSQLTLMANLPNDASNPSSVTVWSVYKPGSRITSCEASCGTKHKCRMSAADLFASTRFQPSLTAAEVHFVLRRQSV</sequence>
<gene>
    <name evidence="1" type="ORF">NP493_49g04014</name>
</gene>
<reference evidence="1" key="1">
    <citation type="journal article" date="2023" name="Mol. Biol. Evol.">
        <title>Third-Generation Sequencing Reveals the Adaptive Role of the Epigenome in Three Deep-Sea Polychaetes.</title>
        <authorList>
            <person name="Perez M."/>
            <person name="Aroh O."/>
            <person name="Sun Y."/>
            <person name="Lan Y."/>
            <person name="Juniper S.K."/>
            <person name="Young C.R."/>
            <person name="Angers B."/>
            <person name="Qian P.Y."/>
        </authorList>
    </citation>
    <scope>NUCLEOTIDE SEQUENCE</scope>
    <source>
        <strain evidence="1">R07B-5</strain>
    </source>
</reference>
<comment type="caution">
    <text evidence="1">The sequence shown here is derived from an EMBL/GenBank/DDBJ whole genome shotgun (WGS) entry which is preliminary data.</text>
</comment>
<dbReference type="Proteomes" id="UP001209878">
    <property type="component" value="Unassembled WGS sequence"/>
</dbReference>
<name>A0AAD9PBF5_RIDPI</name>
<protein>
    <submittedName>
        <fullName evidence="1">Uncharacterized protein</fullName>
    </submittedName>
</protein>
<dbReference type="AlphaFoldDB" id="A0AAD9PBF5"/>
<accession>A0AAD9PBF5</accession>